<dbReference type="EMBL" id="KV460261">
    <property type="protein sequence ID" value="OBT92840.2"/>
    <property type="molecule type" value="Genomic_DNA"/>
</dbReference>
<dbReference type="GeneID" id="28842438"/>
<dbReference type="Pfam" id="PF09814">
    <property type="entry name" value="HECT_2"/>
    <property type="match status" value="1"/>
</dbReference>
<evidence type="ECO:0000313" key="3">
    <source>
        <dbReference type="Proteomes" id="UP000091956"/>
    </source>
</evidence>
<dbReference type="GO" id="GO:0061630">
    <property type="term" value="F:ubiquitin protein ligase activity"/>
    <property type="evidence" value="ECO:0007669"/>
    <property type="project" value="TreeGrafter"/>
</dbReference>
<dbReference type="PANTHER" id="PTHR31531">
    <property type="entry name" value="E3 UBIQUITIN-PROTEIN LIGASE E3D FAMILY MEMBER"/>
    <property type="match status" value="1"/>
</dbReference>
<dbReference type="GO" id="GO:0051865">
    <property type="term" value="P:protein autoubiquitination"/>
    <property type="evidence" value="ECO:0007669"/>
    <property type="project" value="TreeGrafter"/>
</dbReference>
<dbReference type="GO" id="GO:0043161">
    <property type="term" value="P:proteasome-mediated ubiquitin-dependent protein catabolic process"/>
    <property type="evidence" value="ECO:0007669"/>
    <property type="project" value="TreeGrafter"/>
</dbReference>
<keyword evidence="3" id="KW-1185">Reference proteome</keyword>
<dbReference type="AlphaFoldDB" id="A0A1B8GAI6"/>
<evidence type="ECO:0000313" key="2">
    <source>
        <dbReference type="EMBL" id="OBT92840.2"/>
    </source>
</evidence>
<dbReference type="Proteomes" id="UP000091956">
    <property type="component" value="Unassembled WGS sequence"/>
</dbReference>
<dbReference type="GO" id="GO:0000209">
    <property type="term" value="P:protein polyubiquitination"/>
    <property type="evidence" value="ECO:0007669"/>
    <property type="project" value="TreeGrafter"/>
</dbReference>
<proteinExistence type="predicted"/>
<feature type="compositionally biased region" description="Low complexity" evidence="1">
    <location>
        <begin position="319"/>
        <end position="330"/>
    </location>
</feature>
<dbReference type="PANTHER" id="PTHR31531:SF2">
    <property type="entry name" value="E3 UBIQUITIN-PROTEIN LIGASE E3D"/>
    <property type="match status" value="1"/>
</dbReference>
<protein>
    <recommendedName>
        <fullName evidence="4">Ubiquitin-conjugating enzyme E2C-binding protein</fullName>
    </recommendedName>
</protein>
<dbReference type="GO" id="GO:0006513">
    <property type="term" value="P:protein monoubiquitination"/>
    <property type="evidence" value="ECO:0007669"/>
    <property type="project" value="TreeGrafter"/>
</dbReference>
<dbReference type="GO" id="GO:0031624">
    <property type="term" value="F:ubiquitin conjugating enzyme binding"/>
    <property type="evidence" value="ECO:0007669"/>
    <property type="project" value="TreeGrafter"/>
</dbReference>
<dbReference type="GO" id="GO:0005829">
    <property type="term" value="C:cytosol"/>
    <property type="evidence" value="ECO:0007669"/>
    <property type="project" value="TreeGrafter"/>
</dbReference>
<dbReference type="RefSeq" id="XP_018126573.2">
    <property type="nucleotide sequence ID" value="XM_018278469.2"/>
</dbReference>
<sequence length="414" mass="43450">MMPSPPLIYAELLPNIRQISVLAALPTPSDGTTRVSLSGDRAILTLVHNGATASLQLPGAIAPTYNPAQPHPNLAQLSWRIPLAASLLQPRAAPSVTAPWSAGALAGTSSFSCRGCGQVILSPGRVTTWRDLPSENWAEMMEFWHCHKPDVPVGEKGDEEGGDNTTKGYGANTRMMAQKGVGKVDLTYFLLDGEDCSGLETNPSSLTLSCTSCAAHIGISTPAGNQLYKWSLSLTAPLTTATSSPTTQLAPTSPPLPHFLLPQLHAQSSALGVSKFIIRPPPPPADAKSESNADAEVGVYVWLFAPSLTVSFSSISSHPTSSSPALTPRNSSPPPPLPASKLLFRPSPPRDEATAVLDAPNSAVEEVRLPASVVRAFATLLQESNARLPEGARVFAGGWDVGILEVWNGGEGVV</sequence>
<dbReference type="InterPro" id="IPR019193">
    <property type="entry name" value="UBQ-conj_enz_E2-bd_prot"/>
</dbReference>
<reference evidence="2 3" key="1">
    <citation type="submission" date="2016-03" db="EMBL/GenBank/DDBJ databases">
        <title>Comparative genomics of Pseudogymnoascus destructans, the fungus causing white-nose syndrome of bats.</title>
        <authorList>
            <person name="Palmer J.M."/>
            <person name="Drees K.P."/>
            <person name="Foster J.T."/>
            <person name="Lindner D.L."/>
        </authorList>
    </citation>
    <scope>NUCLEOTIDE SEQUENCE [LARGE SCALE GENOMIC DNA]</scope>
    <source>
        <strain evidence="2 3">UAMH 10579</strain>
    </source>
</reference>
<dbReference type="GO" id="GO:0030332">
    <property type="term" value="F:cyclin binding"/>
    <property type="evidence" value="ECO:0007669"/>
    <property type="project" value="TreeGrafter"/>
</dbReference>
<organism evidence="2 3">
    <name type="scientific">Pseudogymnoascus verrucosus</name>
    <dbReference type="NCBI Taxonomy" id="342668"/>
    <lineage>
        <taxon>Eukaryota</taxon>
        <taxon>Fungi</taxon>
        <taxon>Dikarya</taxon>
        <taxon>Ascomycota</taxon>
        <taxon>Pezizomycotina</taxon>
        <taxon>Leotiomycetes</taxon>
        <taxon>Thelebolales</taxon>
        <taxon>Thelebolaceae</taxon>
        <taxon>Pseudogymnoascus</taxon>
    </lineage>
</organism>
<name>A0A1B8GAI6_9PEZI</name>
<evidence type="ECO:0000256" key="1">
    <source>
        <dbReference type="SAM" id="MobiDB-lite"/>
    </source>
</evidence>
<dbReference type="GO" id="GO:0000151">
    <property type="term" value="C:ubiquitin ligase complex"/>
    <property type="evidence" value="ECO:0007669"/>
    <property type="project" value="TreeGrafter"/>
</dbReference>
<evidence type="ECO:0008006" key="4">
    <source>
        <dbReference type="Google" id="ProtNLM"/>
    </source>
</evidence>
<dbReference type="GO" id="GO:0005634">
    <property type="term" value="C:nucleus"/>
    <property type="evidence" value="ECO:0007669"/>
    <property type="project" value="TreeGrafter"/>
</dbReference>
<reference evidence="3" key="2">
    <citation type="journal article" date="2018" name="Nat. Commun.">
        <title>Extreme sensitivity to ultraviolet light in the fungal pathogen causing white-nose syndrome of bats.</title>
        <authorList>
            <person name="Palmer J.M."/>
            <person name="Drees K.P."/>
            <person name="Foster J.T."/>
            <person name="Lindner D.L."/>
        </authorList>
    </citation>
    <scope>NUCLEOTIDE SEQUENCE [LARGE SCALE GENOMIC DNA]</scope>
    <source>
        <strain evidence="3">UAMH 10579</strain>
    </source>
</reference>
<feature type="region of interest" description="Disordered" evidence="1">
    <location>
        <begin position="319"/>
        <end position="352"/>
    </location>
</feature>
<dbReference type="STRING" id="342668.A0A1B8GAI6"/>
<gene>
    <name evidence="2" type="ORF">VE01_09052</name>
</gene>
<accession>A0A1B8GAI6</accession>